<reference evidence="5" key="1">
    <citation type="submission" date="2019-10" db="EMBL/GenBank/DDBJ databases">
        <title>Description of Paenibacillus glebae sp. nov.</title>
        <authorList>
            <person name="Carlier A."/>
            <person name="Qi S."/>
        </authorList>
    </citation>
    <scope>NUCLEOTIDE SEQUENCE</scope>
    <source>
        <strain evidence="5">LMG 31456</strain>
    </source>
</reference>
<proteinExistence type="predicted"/>
<organism evidence="5 6">
    <name type="scientific">Paenibacillus foliorum</name>
    <dbReference type="NCBI Taxonomy" id="2654974"/>
    <lineage>
        <taxon>Bacteria</taxon>
        <taxon>Bacillati</taxon>
        <taxon>Bacillota</taxon>
        <taxon>Bacilli</taxon>
        <taxon>Bacillales</taxon>
        <taxon>Paenibacillaceae</taxon>
        <taxon>Paenibacillus</taxon>
    </lineage>
</organism>
<dbReference type="EMBL" id="WHOD01000055">
    <property type="protein sequence ID" value="NOU94151.1"/>
    <property type="molecule type" value="Genomic_DNA"/>
</dbReference>
<dbReference type="SMART" id="SM00354">
    <property type="entry name" value="HTH_LACI"/>
    <property type="match status" value="1"/>
</dbReference>
<accession>A0A972GNR9</accession>
<dbReference type="PRINTS" id="PR00036">
    <property type="entry name" value="HTHLACI"/>
</dbReference>
<feature type="domain" description="HTH lacI-type" evidence="4">
    <location>
        <begin position="3"/>
        <end position="57"/>
    </location>
</feature>
<comment type="caution">
    <text evidence="5">The sequence shown here is derived from an EMBL/GenBank/DDBJ whole genome shotgun (WGS) entry which is preliminary data.</text>
</comment>
<dbReference type="Gene3D" id="3.40.50.2300">
    <property type="match status" value="2"/>
</dbReference>
<dbReference type="SUPFAM" id="SSF47413">
    <property type="entry name" value="lambda repressor-like DNA-binding domains"/>
    <property type="match status" value="1"/>
</dbReference>
<sequence length="338" mass="37234">MNITIKDVAKAAGVSVGTASKVINDQGNVNPKNREKVMKAVSELDYRANGIARSLRSSSSYTIAVLLADITNPFQMMLARGIEEVSYKQGYHLLISSTMENPEIERENLKMLQEKRVDGLILCTTGKANQELYSLLRGNVPVVLVDRPVLSLPVDTVADDNLLGMELLVEHLYELGHRRIGYVGGDPEAIHGKMRYQGVVNAFEKYRLSLAPELLLEGSFTYVSGYEAVKYFFALDQPPTAIISANNNITAGILRACRDLDIRIPQDVSVVGFGDLEYSWNLIIPSVTVVSQSPLMIGSKAAELVLKRLTSTEHISRTHLFLTPKLLVRDSTAAAIDK</sequence>
<dbReference type="GO" id="GO:0003700">
    <property type="term" value="F:DNA-binding transcription factor activity"/>
    <property type="evidence" value="ECO:0007669"/>
    <property type="project" value="TreeGrafter"/>
</dbReference>
<evidence type="ECO:0000313" key="5">
    <source>
        <dbReference type="EMBL" id="NOU94151.1"/>
    </source>
</evidence>
<dbReference type="AlphaFoldDB" id="A0A972GNR9"/>
<dbReference type="InterPro" id="IPR028082">
    <property type="entry name" value="Peripla_BP_I"/>
</dbReference>
<dbReference type="PANTHER" id="PTHR30146:SF109">
    <property type="entry name" value="HTH-TYPE TRANSCRIPTIONAL REGULATOR GALS"/>
    <property type="match status" value="1"/>
</dbReference>
<keyword evidence="2 5" id="KW-0238">DNA-binding</keyword>
<dbReference type="InterPro" id="IPR000843">
    <property type="entry name" value="HTH_LacI"/>
</dbReference>
<dbReference type="Gene3D" id="1.10.260.40">
    <property type="entry name" value="lambda repressor-like DNA-binding domains"/>
    <property type="match status" value="1"/>
</dbReference>
<dbReference type="SUPFAM" id="SSF53822">
    <property type="entry name" value="Periplasmic binding protein-like I"/>
    <property type="match status" value="1"/>
</dbReference>
<name>A0A972GNR9_9BACL</name>
<keyword evidence="1" id="KW-0805">Transcription regulation</keyword>
<dbReference type="RefSeq" id="WP_171652360.1">
    <property type="nucleotide sequence ID" value="NZ_WHOD01000055.1"/>
</dbReference>
<evidence type="ECO:0000259" key="4">
    <source>
        <dbReference type="PROSITE" id="PS50932"/>
    </source>
</evidence>
<dbReference type="Pfam" id="PF00356">
    <property type="entry name" value="LacI"/>
    <property type="match status" value="1"/>
</dbReference>
<evidence type="ECO:0000256" key="2">
    <source>
        <dbReference type="ARBA" id="ARBA00023125"/>
    </source>
</evidence>
<dbReference type="CDD" id="cd06267">
    <property type="entry name" value="PBP1_LacI_sugar_binding-like"/>
    <property type="match status" value="1"/>
</dbReference>
<evidence type="ECO:0000256" key="1">
    <source>
        <dbReference type="ARBA" id="ARBA00023015"/>
    </source>
</evidence>
<dbReference type="Pfam" id="PF13377">
    <property type="entry name" value="Peripla_BP_3"/>
    <property type="match status" value="1"/>
</dbReference>
<dbReference type="Proteomes" id="UP000641588">
    <property type="component" value="Unassembled WGS sequence"/>
</dbReference>
<dbReference type="GO" id="GO:0000976">
    <property type="term" value="F:transcription cis-regulatory region binding"/>
    <property type="evidence" value="ECO:0007669"/>
    <property type="project" value="TreeGrafter"/>
</dbReference>
<keyword evidence="3" id="KW-0804">Transcription</keyword>
<protein>
    <submittedName>
        <fullName evidence="5">LacI family DNA-binding transcriptional regulator</fullName>
    </submittedName>
</protein>
<evidence type="ECO:0000256" key="3">
    <source>
        <dbReference type="ARBA" id="ARBA00023163"/>
    </source>
</evidence>
<dbReference type="CDD" id="cd01392">
    <property type="entry name" value="HTH_LacI"/>
    <property type="match status" value="1"/>
</dbReference>
<dbReference type="InterPro" id="IPR010982">
    <property type="entry name" value="Lambda_DNA-bd_dom_sf"/>
</dbReference>
<evidence type="ECO:0000313" key="6">
    <source>
        <dbReference type="Proteomes" id="UP000641588"/>
    </source>
</evidence>
<dbReference type="PANTHER" id="PTHR30146">
    <property type="entry name" value="LACI-RELATED TRANSCRIPTIONAL REPRESSOR"/>
    <property type="match status" value="1"/>
</dbReference>
<dbReference type="InterPro" id="IPR046335">
    <property type="entry name" value="LacI/GalR-like_sensor"/>
</dbReference>
<keyword evidence="6" id="KW-1185">Reference proteome</keyword>
<gene>
    <name evidence="5" type="ORF">GC093_13130</name>
</gene>
<dbReference type="PROSITE" id="PS00356">
    <property type="entry name" value="HTH_LACI_1"/>
    <property type="match status" value="1"/>
</dbReference>
<dbReference type="PROSITE" id="PS50932">
    <property type="entry name" value="HTH_LACI_2"/>
    <property type="match status" value="1"/>
</dbReference>